<evidence type="ECO:0000313" key="3">
    <source>
        <dbReference type="Proteomes" id="UP001066276"/>
    </source>
</evidence>
<dbReference type="AlphaFoldDB" id="A0AAV7T8H2"/>
<accession>A0AAV7T8H2</accession>
<keyword evidence="3" id="KW-1185">Reference proteome</keyword>
<comment type="caution">
    <text evidence="2">The sequence shown here is derived from an EMBL/GenBank/DDBJ whole genome shotgun (WGS) entry which is preliminary data.</text>
</comment>
<organism evidence="2 3">
    <name type="scientific">Pleurodeles waltl</name>
    <name type="common">Iberian ribbed newt</name>
    <dbReference type="NCBI Taxonomy" id="8319"/>
    <lineage>
        <taxon>Eukaryota</taxon>
        <taxon>Metazoa</taxon>
        <taxon>Chordata</taxon>
        <taxon>Craniata</taxon>
        <taxon>Vertebrata</taxon>
        <taxon>Euteleostomi</taxon>
        <taxon>Amphibia</taxon>
        <taxon>Batrachia</taxon>
        <taxon>Caudata</taxon>
        <taxon>Salamandroidea</taxon>
        <taxon>Salamandridae</taxon>
        <taxon>Pleurodelinae</taxon>
        <taxon>Pleurodeles</taxon>
    </lineage>
</organism>
<gene>
    <name evidence="2" type="ORF">NDU88_004208</name>
</gene>
<dbReference type="Proteomes" id="UP001066276">
    <property type="component" value="Chromosome 4_1"/>
</dbReference>
<feature type="region of interest" description="Disordered" evidence="1">
    <location>
        <begin position="1"/>
        <end position="70"/>
    </location>
</feature>
<name>A0AAV7T8H2_PLEWA</name>
<sequence>MAREEAEAADDLKKQERDASRSTRRADKKDAGQPATAMGASAHRGCGHDTREQAEALKETRVMPGSLGGRALPLQAEVPIEGCTSPERVDEERATTNARALLTQVGDAELDAKRQR</sequence>
<feature type="compositionally biased region" description="Basic and acidic residues" evidence="1">
    <location>
        <begin position="46"/>
        <end position="61"/>
    </location>
</feature>
<reference evidence="2" key="1">
    <citation type="journal article" date="2022" name="bioRxiv">
        <title>Sequencing and chromosome-scale assembly of the giantPleurodeles waltlgenome.</title>
        <authorList>
            <person name="Brown T."/>
            <person name="Elewa A."/>
            <person name="Iarovenko S."/>
            <person name="Subramanian E."/>
            <person name="Araus A.J."/>
            <person name="Petzold A."/>
            <person name="Susuki M."/>
            <person name="Suzuki K.-i.T."/>
            <person name="Hayashi T."/>
            <person name="Toyoda A."/>
            <person name="Oliveira C."/>
            <person name="Osipova E."/>
            <person name="Leigh N.D."/>
            <person name="Simon A."/>
            <person name="Yun M.H."/>
        </authorList>
    </citation>
    <scope>NUCLEOTIDE SEQUENCE</scope>
    <source>
        <strain evidence="2">20211129_DDA</strain>
        <tissue evidence="2">Liver</tissue>
    </source>
</reference>
<evidence type="ECO:0000313" key="2">
    <source>
        <dbReference type="EMBL" id="KAJ1172361.1"/>
    </source>
</evidence>
<dbReference type="EMBL" id="JANPWB010000007">
    <property type="protein sequence ID" value="KAJ1172361.1"/>
    <property type="molecule type" value="Genomic_DNA"/>
</dbReference>
<feature type="compositionally biased region" description="Basic and acidic residues" evidence="1">
    <location>
        <begin position="1"/>
        <end position="31"/>
    </location>
</feature>
<evidence type="ECO:0000256" key="1">
    <source>
        <dbReference type="SAM" id="MobiDB-lite"/>
    </source>
</evidence>
<proteinExistence type="predicted"/>
<protein>
    <submittedName>
        <fullName evidence="2">Uncharacterized protein</fullName>
    </submittedName>
</protein>